<organism evidence="3 4">
    <name type="scientific">Halobacteriovorax marinus</name>
    <dbReference type="NCBI Taxonomy" id="97084"/>
    <lineage>
        <taxon>Bacteria</taxon>
        <taxon>Pseudomonadati</taxon>
        <taxon>Bdellovibrionota</taxon>
        <taxon>Bacteriovoracia</taxon>
        <taxon>Bacteriovoracales</taxon>
        <taxon>Halobacteriovoraceae</taxon>
        <taxon>Halobacteriovorax</taxon>
    </lineage>
</organism>
<dbReference type="EMBL" id="MAAO01000002">
    <property type="protein sequence ID" value="OUR99588.1"/>
    <property type="molecule type" value="Genomic_DNA"/>
</dbReference>
<dbReference type="Proteomes" id="UP000196531">
    <property type="component" value="Unassembled WGS sequence"/>
</dbReference>
<evidence type="ECO:0000256" key="1">
    <source>
        <dbReference type="ARBA" id="ARBA00022741"/>
    </source>
</evidence>
<evidence type="ECO:0008006" key="5">
    <source>
        <dbReference type="Google" id="ProtNLM"/>
    </source>
</evidence>
<dbReference type="Pfam" id="PF00012">
    <property type="entry name" value="HSP70"/>
    <property type="match status" value="2"/>
</dbReference>
<protein>
    <recommendedName>
        <fullName evidence="5">Molecular chaperone</fullName>
    </recommendedName>
</protein>
<evidence type="ECO:0000313" key="3">
    <source>
        <dbReference type="EMBL" id="OUR99588.1"/>
    </source>
</evidence>
<name>A0A1Y5FBV0_9BACT</name>
<reference evidence="4" key="1">
    <citation type="journal article" date="2017" name="Proc. Natl. Acad. Sci. U.S.A.">
        <title>Simulation of Deepwater Horizon oil plume reveals substrate specialization within a complex community of hydrocarbon-degraders.</title>
        <authorList>
            <person name="Hu P."/>
            <person name="Dubinsky E.A."/>
            <person name="Probst A.J."/>
            <person name="Wang J."/>
            <person name="Sieber C.M.K."/>
            <person name="Tom L.M."/>
            <person name="Gardinali P."/>
            <person name="Banfield J.F."/>
            <person name="Atlas R.M."/>
            <person name="Andersen G.L."/>
        </authorList>
    </citation>
    <scope>NUCLEOTIDE SEQUENCE [LARGE SCALE GENOMIC DNA]</scope>
</reference>
<dbReference type="Gene3D" id="3.90.640.10">
    <property type="entry name" value="Actin, Chain A, domain 4"/>
    <property type="match status" value="2"/>
</dbReference>
<dbReference type="InterPro" id="IPR013126">
    <property type="entry name" value="Hsp_70_fam"/>
</dbReference>
<dbReference type="GO" id="GO:0140662">
    <property type="term" value="F:ATP-dependent protein folding chaperone"/>
    <property type="evidence" value="ECO:0007669"/>
    <property type="project" value="InterPro"/>
</dbReference>
<evidence type="ECO:0000313" key="4">
    <source>
        <dbReference type="Proteomes" id="UP000196531"/>
    </source>
</evidence>
<keyword evidence="1" id="KW-0547">Nucleotide-binding</keyword>
<dbReference type="AlphaFoldDB" id="A0A1Y5FBV0"/>
<proteinExistence type="predicted"/>
<dbReference type="SUPFAM" id="SSF53067">
    <property type="entry name" value="Actin-like ATPase domain"/>
    <property type="match status" value="2"/>
</dbReference>
<accession>A0A1Y5FBV0</accession>
<comment type="caution">
    <text evidence="3">The sequence shown here is derived from an EMBL/GenBank/DDBJ whole genome shotgun (WGS) entry which is preliminary data.</text>
</comment>
<keyword evidence="2" id="KW-0067">ATP-binding</keyword>
<evidence type="ECO:0000256" key="2">
    <source>
        <dbReference type="ARBA" id="ARBA00022840"/>
    </source>
</evidence>
<sequence>MAFYAIDFGTSNSLLSYISNEGDILPIPLSGDEKYILRSLLFTAEKGRWHFGDEAIAEYVENDGEGRFFRSLKKFLPEASYKGTEVHNKKMKITDLIATFIREMRERANKKIGEDIVKVVLGRPALYSKDKVSDQLAEDRMREACEMAGFKEIHFCPEPLAAGLDYDKDNSQEKIVLIADFGGGTSDFTLMKLHEGLYTQDDILGISGVFTAGDAIDGEMMKKFVSRHFGSEFEFKIPMGNNILKFPKLLLSKLCSPAHITHLRERETWEYLKEIQKFSLDEESKRQLDQLFTLVECQLGFPIFNQIEKSKIEICKGLESSHLFNYQYPGINIEQELSQANYNEKMQPVVDKIMKSMMEVFQQAQMKTSDVDEICLTGGTAQFTLIQNYLRDTFGEEKLVEHNIYQSVVGGLSQYALKLI</sequence>
<dbReference type="GO" id="GO:0005524">
    <property type="term" value="F:ATP binding"/>
    <property type="evidence" value="ECO:0007669"/>
    <property type="project" value="UniProtKB-KW"/>
</dbReference>
<dbReference type="Gene3D" id="3.30.420.40">
    <property type="match status" value="4"/>
</dbReference>
<gene>
    <name evidence="3" type="ORF">A9Q84_00785</name>
</gene>
<dbReference type="PANTHER" id="PTHR19375">
    <property type="entry name" value="HEAT SHOCK PROTEIN 70KDA"/>
    <property type="match status" value="1"/>
</dbReference>
<dbReference type="InterPro" id="IPR043129">
    <property type="entry name" value="ATPase_NBD"/>
</dbReference>